<dbReference type="STRING" id="1076256.A0A2H3B0T2"/>
<keyword evidence="3" id="KW-1185">Reference proteome</keyword>
<reference evidence="3" key="1">
    <citation type="journal article" date="2017" name="Nat. Ecol. Evol.">
        <title>Genome expansion and lineage-specific genetic innovations in the forest pathogenic fungi Armillaria.</title>
        <authorList>
            <person name="Sipos G."/>
            <person name="Prasanna A.N."/>
            <person name="Walter M.C."/>
            <person name="O'Connor E."/>
            <person name="Balint B."/>
            <person name="Krizsan K."/>
            <person name="Kiss B."/>
            <person name="Hess J."/>
            <person name="Varga T."/>
            <person name="Slot J."/>
            <person name="Riley R."/>
            <person name="Boka B."/>
            <person name="Rigling D."/>
            <person name="Barry K."/>
            <person name="Lee J."/>
            <person name="Mihaltcheva S."/>
            <person name="LaButti K."/>
            <person name="Lipzen A."/>
            <person name="Waldron R."/>
            <person name="Moloney N.M."/>
            <person name="Sperisen C."/>
            <person name="Kredics L."/>
            <person name="Vagvoelgyi C."/>
            <person name="Patrignani A."/>
            <person name="Fitzpatrick D."/>
            <person name="Nagy I."/>
            <person name="Doyle S."/>
            <person name="Anderson J.B."/>
            <person name="Grigoriev I.V."/>
            <person name="Gueldener U."/>
            <person name="Muensterkoetter M."/>
            <person name="Nagy L.G."/>
        </authorList>
    </citation>
    <scope>NUCLEOTIDE SEQUENCE [LARGE SCALE GENOMIC DNA]</scope>
    <source>
        <strain evidence="3">28-4</strain>
    </source>
</reference>
<sequence length="104" mass="11314">MGFSFSSNKTIIHSKCLKCARLLEEASISACSILSCIKNGEWTAMEVLEVYITHAVAAQVAMNCLMESILYTKLDTEGPCSNSCKADEPDLDGATNREDEEDDG</sequence>
<evidence type="ECO:0000256" key="1">
    <source>
        <dbReference type="SAM" id="MobiDB-lite"/>
    </source>
</evidence>
<proteinExistence type="predicted"/>
<evidence type="ECO:0000313" key="3">
    <source>
        <dbReference type="Proteomes" id="UP000218334"/>
    </source>
</evidence>
<name>A0A2H3B0T2_9AGAR</name>
<feature type="region of interest" description="Disordered" evidence="1">
    <location>
        <begin position="79"/>
        <end position="104"/>
    </location>
</feature>
<accession>A0A2H3B0T2</accession>
<evidence type="ECO:0000313" key="2">
    <source>
        <dbReference type="EMBL" id="PBK63330.1"/>
    </source>
</evidence>
<protein>
    <submittedName>
        <fullName evidence="2">Uncharacterized protein</fullName>
    </submittedName>
</protein>
<gene>
    <name evidence="2" type="ORF">ARMSODRAFT_979994</name>
</gene>
<dbReference type="AlphaFoldDB" id="A0A2H3B0T2"/>
<organism evidence="2 3">
    <name type="scientific">Armillaria solidipes</name>
    <dbReference type="NCBI Taxonomy" id="1076256"/>
    <lineage>
        <taxon>Eukaryota</taxon>
        <taxon>Fungi</taxon>
        <taxon>Dikarya</taxon>
        <taxon>Basidiomycota</taxon>
        <taxon>Agaricomycotina</taxon>
        <taxon>Agaricomycetes</taxon>
        <taxon>Agaricomycetidae</taxon>
        <taxon>Agaricales</taxon>
        <taxon>Marasmiineae</taxon>
        <taxon>Physalacriaceae</taxon>
        <taxon>Armillaria</taxon>
    </lineage>
</organism>
<dbReference type="EMBL" id="KZ293459">
    <property type="protein sequence ID" value="PBK63330.1"/>
    <property type="molecule type" value="Genomic_DNA"/>
</dbReference>
<dbReference type="Proteomes" id="UP000218334">
    <property type="component" value="Unassembled WGS sequence"/>
</dbReference>